<evidence type="ECO:0000313" key="2">
    <source>
        <dbReference type="Proteomes" id="UP000179786"/>
    </source>
</evidence>
<dbReference type="AlphaFoldDB" id="A0A1S1N0V3"/>
<dbReference type="OrthoDB" id="6402191at2"/>
<dbReference type="RefSeq" id="WP_070982996.1">
    <property type="nucleotide sequence ID" value="NZ_MKJU01000005.1"/>
</dbReference>
<comment type="caution">
    <text evidence="1">The sequence shown here is derived from an EMBL/GenBank/DDBJ whole genome shotgun (WGS) entry which is preliminary data.</text>
</comment>
<evidence type="ECO:0000313" key="1">
    <source>
        <dbReference type="EMBL" id="OHU92991.1"/>
    </source>
</evidence>
<protein>
    <submittedName>
        <fullName evidence="1">Uncharacterized protein</fullName>
    </submittedName>
</protein>
<dbReference type="Proteomes" id="UP000179786">
    <property type="component" value="Unassembled WGS sequence"/>
</dbReference>
<accession>A0A1S1N0V3</accession>
<dbReference type="STRING" id="1859457.BET10_02990"/>
<organism evidence="1 2">
    <name type="scientific">Pseudoalteromonas amylolytica</name>
    <dbReference type="NCBI Taxonomy" id="1859457"/>
    <lineage>
        <taxon>Bacteria</taxon>
        <taxon>Pseudomonadati</taxon>
        <taxon>Pseudomonadota</taxon>
        <taxon>Gammaproteobacteria</taxon>
        <taxon>Alteromonadales</taxon>
        <taxon>Pseudoalteromonadaceae</taxon>
        <taxon>Pseudoalteromonas</taxon>
    </lineage>
</organism>
<name>A0A1S1N0V3_9GAMM</name>
<reference evidence="1 2" key="1">
    <citation type="submission" date="2016-09" db="EMBL/GenBank/DDBJ databases">
        <title>Pseudoalteromonas amylolytica sp. nov., isolated from the surface seawater.</title>
        <authorList>
            <person name="Wu Y.-H."/>
            <person name="Cheng H."/>
            <person name="Jin X.-B."/>
            <person name="Wang C.-S."/>
            <person name="Xu X.-W."/>
        </authorList>
    </citation>
    <scope>NUCLEOTIDE SEQUENCE [LARGE SCALE GENOMIC DNA]</scope>
    <source>
        <strain evidence="1 2">JW1</strain>
    </source>
</reference>
<gene>
    <name evidence="1" type="ORF">BET10_02990</name>
</gene>
<keyword evidence="2" id="KW-1185">Reference proteome</keyword>
<proteinExistence type="predicted"/>
<dbReference type="EMBL" id="MKJU01000005">
    <property type="protein sequence ID" value="OHU92991.1"/>
    <property type="molecule type" value="Genomic_DNA"/>
</dbReference>
<sequence>MRRSRARRPTKRDDSRHKAFIIAALNELKTHPNKLTIIKQNCQLYKQQPHLKRGFLTAIERCEWVLEVDDDIDRIIAQILAEDYIGNRLRRYPLLFKGVVDD</sequence>